<evidence type="ECO:0000256" key="1">
    <source>
        <dbReference type="ARBA" id="ARBA00001971"/>
    </source>
</evidence>
<dbReference type="PANTHER" id="PTHR46206">
    <property type="entry name" value="CYTOCHROME P450"/>
    <property type="match status" value="1"/>
</dbReference>
<keyword evidence="5 6" id="KW-0408">Iron</keyword>
<evidence type="ECO:0000256" key="4">
    <source>
        <dbReference type="ARBA" id="ARBA00023002"/>
    </source>
</evidence>
<dbReference type="CDD" id="cd11041">
    <property type="entry name" value="CYP503A1-like"/>
    <property type="match status" value="1"/>
</dbReference>
<dbReference type="PROSITE" id="PS00086">
    <property type="entry name" value="CYTOCHROME_P450"/>
    <property type="match status" value="1"/>
</dbReference>
<dbReference type="InterPro" id="IPR002403">
    <property type="entry name" value="Cyt_P450_E_grp-IV"/>
</dbReference>
<evidence type="ECO:0000313" key="9">
    <source>
        <dbReference type="EMBL" id="KAF9453723.1"/>
    </source>
</evidence>
<dbReference type="OrthoDB" id="1844152at2759"/>
<keyword evidence="8" id="KW-0472">Membrane</keyword>
<dbReference type="Gene3D" id="1.10.630.10">
    <property type="entry name" value="Cytochrome P450"/>
    <property type="match status" value="1"/>
</dbReference>
<keyword evidence="4 7" id="KW-0560">Oxidoreductase</keyword>
<protein>
    <submittedName>
        <fullName evidence="9">Cytochrome P450</fullName>
    </submittedName>
</protein>
<dbReference type="GO" id="GO:0004497">
    <property type="term" value="F:monooxygenase activity"/>
    <property type="evidence" value="ECO:0007669"/>
    <property type="project" value="UniProtKB-KW"/>
</dbReference>
<comment type="similarity">
    <text evidence="2 7">Belongs to the cytochrome P450 family.</text>
</comment>
<dbReference type="AlphaFoldDB" id="A0A9P5XLR0"/>
<evidence type="ECO:0000256" key="5">
    <source>
        <dbReference type="ARBA" id="ARBA00023004"/>
    </source>
</evidence>
<organism evidence="9 10">
    <name type="scientific">Macrolepiota fuliginosa MF-IS2</name>
    <dbReference type="NCBI Taxonomy" id="1400762"/>
    <lineage>
        <taxon>Eukaryota</taxon>
        <taxon>Fungi</taxon>
        <taxon>Dikarya</taxon>
        <taxon>Basidiomycota</taxon>
        <taxon>Agaricomycotina</taxon>
        <taxon>Agaricomycetes</taxon>
        <taxon>Agaricomycetidae</taxon>
        <taxon>Agaricales</taxon>
        <taxon>Agaricineae</taxon>
        <taxon>Agaricaceae</taxon>
        <taxon>Macrolepiota</taxon>
    </lineage>
</organism>
<feature type="transmembrane region" description="Helical" evidence="8">
    <location>
        <begin position="12"/>
        <end position="30"/>
    </location>
</feature>
<reference evidence="9" key="1">
    <citation type="submission" date="2020-11" db="EMBL/GenBank/DDBJ databases">
        <authorList>
            <consortium name="DOE Joint Genome Institute"/>
            <person name="Ahrendt S."/>
            <person name="Riley R."/>
            <person name="Andreopoulos W."/>
            <person name="Labutti K."/>
            <person name="Pangilinan J."/>
            <person name="Ruiz-Duenas F.J."/>
            <person name="Barrasa J.M."/>
            <person name="Sanchez-Garcia M."/>
            <person name="Camarero S."/>
            <person name="Miyauchi S."/>
            <person name="Serrano A."/>
            <person name="Linde D."/>
            <person name="Babiker R."/>
            <person name="Drula E."/>
            <person name="Ayuso-Fernandez I."/>
            <person name="Pacheco R."/>
            <person name="Padilla G."/>
            <person name="Ferreira P."/>
            <person name="Barriuso J."/>
            <person name="Kellner H."/>
            <person name="Castanera R."/>
            <person name="Alfaro M."/>
            <person name="Ramirez L."/>
            <person name="Pisabarro A.G."/>
            <person name="Kuo A."/>
            <person name="Tritt A."/>
            <person name="Lipzen A."/>
            <person name="He G."/>
            <person name="Yan M."/>
            <person name="Ng V."/>
            <person name="Cullen D."/>
            <person name="Martin F."/>
            <person name="Rosso M.-N."/>
            <person name="Henrissat B."/>
            <person name="Hibbett D."/>
            <person name="Martinez A.T."/>
            <person name="Grigoriev I.V."/>
        </authorList>
    </citation>
    <scope>NUCLEOTIDE SEQUENCE</scope>
    <source>
        <strain evidence="9">MF-IS2</strain>
    </source>
</reference>
<keyword evidence="7" id="KW-0503">Monooxygenase</keyword>
<evidence type="ECO:0000256" key="2">
    <source>
        <dbReference type="ARBA" id="ARBA00010617"/>
    </source>
</evidence>
<keyword evidence="8" id="KW-1133">Transmembrane helix</keyword>
<comment type="cofactor">
    <cofactor evidence="1 6">
        <name>heme</name>
        <dbReference type="ChEBI" id="CHEBI:30413"/>
    </cofactor>
</comment>
<dbReference type="Pfam" id="PF00067">
    <property type="entry name" value="p450"/>
    <property type="match status" value="1"/>
</dbReference>
<dbReference type="PRINTS" id="PR00465">
    <property type="entry name" value="EP450IV"/>
</dbReference>
<proteinExistence type="inferred from homology"/>
<keyword evidence="3 6" id="KW-0479">Metal-binding</keyword>
<gene>
    <name evidence="9" type="ORF">P691DRAFT_771273</name>
</gene>
<dbReference type="InterPro" id="IPR036396">
    <property type="entry name" value="Cyt_P450_sf"/>
</dbReference>
<feature type="binding site" description="axial binding residue" evidence="6">
    <location>
        <position position="452"/>
    </location>
    <ligand>
        <name>heme</name>
        <dbReference type="ChEBI" id="CHEBI:30413"/>
    </ligand>
    <ligandPart>
        <name>Fe</name>
        <dbReference type="ChEBI" id="CHEBI:18248"/>
    </ligandPart>
</feature>
<dbReference type="GO" id="GO:0016705">
    <property type="term" value="F:oxidoreductase activity, acting on paired donors, with incorporation or reduction of molecular oxygen"/>
    <property type="evidence" value="ECO:0007669"/>
    <property type="project" value="InterPro"/>
</dbReference>
<comment type="caution">
    <text evidence="9">The sequence shown here is derived from an EMBL/GenBank/DDBJ whole genome shotgun (WGS) entry which is preliminary data.</text>
</comment>
<evidence type="ECO:0000256" key="3">
    <source>
        <dbReference type="ARBA" id="ARBA00022723"/>
    </source>
</evidence>
<evidence type="ECO:0000313" key="10">
    <source>
        <dbReference type="Proteomes" id="UP000807342"/>
    </source>
</evidence>
<evidence type="ECO:0000256" key="8">
    <source>
        <dbReference type="SAM" id="Phobius"/>
    </source>
</evidence>
<dbReference type="EMBL" id="MU151059">
    <property type="protein sequence ID" value="KAF9453723.1"/>
    <property type="molecule type" value="Genomic_DNA"/>
</dbReference>
<dbReference type="InterPro" id="IPR017972">
    <property type="entry name" value="Cyt_P450_CS"/>
</dbReference>
<keyword evidence="8" id="KW-0812">Transmembrane</keyword>
<dbReference type="GO" id="GO:0020037">
    <property type="term" value="F:heme binding"/>
    <property type="evidence" value="ECO:0007669"/>
    <property type="project" value="InterPro"/>
</dbReference>
<evidence type="ECO:0000256" key="6">
    <source>
        <dbReference type="PIRSR" id="PIRSR602403-1"/>
    </source>
</evidence>
<sequence length="510" mass="57644">MVLRNLNPFSDFSSTVIHLLGVATFAYAIVKYIEAKRSPLNGIPTIGHSGILTSYITAIQYMSKGKELIQEGYNTYPGRPFKVATISKWVVVLNGPQLVEDVRRAPDDILSFDDAIAEQTQAEYTFGPGLDTHPHHVMAIRSQITRNIGAMFEDISDEILESFKDYISEQEGWVSVPGYATFLRIICRITNRYLVGLPLCREPGYLSVNEQLTIDVTSTSRTINLFPALLKPIVGRCFRTVRKRLEEGFRYLTPFVEERLAQIRSDPDDQPNDLITWLSETATHEYHLTARDMVMRTLVINFTAIHTTTMALTQGMYDLAVHPEYVKELREEVESVIAEHGWNKLALQRLRKVDSFLKESHRLNGGTSYVMVRKTLKNWTLSDGTVLPPGTFIGVAADAMSKSSALFEDAQTFKGFRFAEMRDGDGELDSIKHHLVCLHNDHIIFGHGRHACPGRFFAINGIKAIFAHTLLNYDVQLENGSLERPPNVYFETSAIPNPEAKVMFRKRNAI</sequence>
<dbReference type="SUPFAM" id="SSF48264">
    <property type="entry name" value="Cytochrome P450"/>
    <property type="match status" value="1"/>
</dbReference>
<keyword evidence="6 7" id="KW-0349">Heme</keyword>
<dbReference type="GO" id="GO:0005506">
    <property type="term" value="F:iron ion binding"/>
    <property type="evidence" value="ECO:0007669"/>
    <property type="project" value="InterPro"/>
</dbReference>
<dbReference type="InterPro" id="IPR001128">
    <property type="entry name" value="Cyt_P450"/>
</dbReference>
<keyword evidence="10" id="KW-1185">Reference proteome</keyword>
<evidence type="ECO:0000256" key="7">
    <source>
        <dbReference type="RuleBase" id="RU000461"/>
    </source>
</evidence>
<dbReference type="Proteomes" id="UP000807342">
    <property type="component" value="Unassembled WGS sequence"/>
</dbReference>
<name>A0A9P5XLR0_9AGAR</name>
<accession>A0A9P5XLR0</accession>